<dbReference type="STRING" id="551996.SAMN05192573_104136"/>
<dbReference type="PANTHER" id="PTHR45588">
    <property type="entry name" value="TPR DOMAIN-CONTAINING PROTEIN"/>
    <property type="match status" value="1"/>
</dbReference>
<feature type="repeat" description="TPR" evidence="1">
    <location>
        <begin position="78"/>
        <end position="111"/>
    </location>
</feature>
<dbReference type="PANTHER" id="PTHR45588:SF1">
    <property type="entry name" value="WW DOMAIN-CONTAINING PROTEIN"/>
    <property type="match status" value="1"/>
</dbReference>
<sequence>MKKVSLLFVFPVVLFATYLFAFQGKKLKVSGKTKPVIPVMCGSGIVQDADTAGNGKFIQRLPGWGHHSYVIATGNDSARFYFNQGLTMYYSYHMKEAFASFKEASRFDPSAAMTYWGQALSLGPYYNAGGPYVAPAGLPAVLKQMNAVAGSAPEKEKALIAAMNLRYPHGGTNASDNEAYAQDLKKLMQAYPTDADLKMLYIDAVMLIHPWDFWAPDGTDKPWTAELVTLCKGVLNTNPEHPAALHYYIHLTEASRNPGAALPNAGALKRLFPGIGHMVHMASHVYQRNGLYFQGVDVNEKAAKCIVTYAALAPNLKLTKINSHFYAVETLCAFNGAMYERGMEAAQRCRNAVKPSAGDTYSQYLYMMPVFTMMRLGKWHELLKDSVGPNGDWAYARVLYHFARGMAFLYTGGQDSAVAQLALLRGRLNDASLKQRHIPFNIALDGATVAENILDGAILLGRNKFDDGMAALKKAVQTEDNMIYSEPAEWPIPARQFLGAYLLKTDYNPQAEKVFREDLERNPGNGWSMLGMYQSLKAQNRTEKLPYYKAGFTRSFSHADEVPASSVVMN</sequence>
<dbReference type="Gene3D" id="1.25.40.10">
    <property type="entry name" value="Tetratricopeptide repeat domain"/>
    <property type="match status" value="1"/>
</dbReference>
<name>A0A1G7VPZ9_9SPHI</name>
<gene>
    <name evidence="2" type="ORF">SAMN05192573_104136</name>
</gene>
<organism evidence="2 3">
    <name type="scientific">Mucilaginibacter gossypii</name>
    <dbReference type="NCBI Taxonomy" id="551996"/>
    <lineage>
        <taxon>Bacteria</taxon>
        <taxon>Pseudomonadati</taxon>
        <taxon>Bacteroidota</taxon>
        <taxon>Sphingobacteriia</taxon>
        <taxon>Sphingobacteriales</taxon>
        <taxon>Sphingobacteriaceae</taxon>
        <taxon>Mucilaginibacter</taxon>
    </lineage>
</organism>
<proteinExistence type="predicted"/>
<evidence type="ECO:0008006" key="4">
    <source>
        <dbReference type="Google" id="ProtNLM"/>
    </source>
</evidence>
<dbReference type="InterPro" id="IPR011990">
    <property type="entry name" value="TPR-like_helical_dom_sf"/>
</dbReference>
<dbReference type="AlphaFoldDB" id="A0A1G7VPZ9"/>
<reference evidence="3" key="1">
    <citation type="submission" date="2016-10" db="EMBL/GenBank/DDBJ databases">
        <authorList>
            <person name="Varghese N."/>
            <person name="Submissions S."/>
        </authorList>
    </citation>
    <scope>NUCLEOTIDE SEQUENCE [LARGE SCALE GENOMIC DNA]</scope>
    <source>
        <strain evidence="3">Gh-67</strain>
    </source>
</reference>
<dbReference type="PROSITE" id="PS50005">
    <property type="entry name" value="TPR"/>
    <property type="match status" value="1"/>
</dbReference>
<evidence type="ECO:0000313" key="2">
    <source>
        <dbReference type="EMBL" id="SDG61886.1"/>
    </source>
</evidence>
<dbReference type="InterPro" id="IPR019734">
    <property type="entry name" value="TPR_rpt"/>
</dbReference>
<protein>
    <recommendedName>
        <fullName evidence="4">Tetratricopeptide repeat protein</fullName>
    </recommendedName>
</protein>
<evidence type="ECO:0000256" key="1">
    <source>
        <dbReference type="PROSITE-ProRule" id="PRU00339"/>
    </source>
</evidence>
<dbReference type="Proteomes" id="UP000199705">
    <property type="component" value="Unassembled WGS sequence"/>
</dbReference>
<dbReference type="RefSeq" id="WP_091165365.1">
    <property type="nucleotide sequence ID" value="NZ_FNCG01000004.1"/>
</dbReference>
<evidence type="ECO:0000313" key="3">
    <source>
        <dbReference type="Proteomes" id="UP000199705"/>
    </source>
</evidence>
<dbReference type="SUPFAM" id="SSF48452">
    <property type="entry name" value="TPR-like"/>
    <property type="match status" value="1"/>
</dbReference>
<keyword evidence="3" id="KW-1185">Reference proteome</keyword>
<accession>A0A1G7VPZ9</accession>
<keyword evidence="1" id="KW-0802">TPR repeat</keyword>
<dbReference type="EMBL" id="FNCG01000004">
    <property type="protein sequence ID" value="SDG61886.1"/>
    <property type="molecule type" value="Genomic_DNA"/>
</dbReference>